<evidence type="ECO:0000313" key="2">
    <source>
        <dbReference type="EMBL" id="CCH49488.1"/>
    </source>
</evidence>
<dbReference type="InterPro" id="IPR056906">
    <property type="entry name" value="ORF2/G2P_dom"/>
</dbReference>
<proteinExistence type="predicted"/>
<accession>M1WX35</accession>
<gene>
    <name evidence="2" type="ordered locus">BN4_12253</name>
</gene>
<protein>
    <recommendedName>
        <fullName evidence="1">Replication-associated protein ORF2/G2P domain-containing protein</fullName>
    </recommendedName>
</protein>
<keyword evidence="3" id="KW-1185">Reference proteome</keyword>
<evidence type="ECO:0000259" key="1">
    <source>
        <dbReference type="Pfam" id="PF23343"/>
    </source>
</evidence>
<dbReference type="Pfam" id="PF23343">
    <property type="entry name" value="REP_ORF2-G2P"/>
    <property type="match status" value="1"/>
</dbReference>
<sequence length="212" mass="25081">MYTHDTTTSILNQNYRIDLWLSLYSLIMFAIDDMPKCLMFRLTLTHPENIPYALDNMRITRFMDSFKHSMGRYKLKLLYFWAKEFSKLSYVGNFHYHVWVVLNGQDVRNPFTLRHRVQHLWGLSLGDCTKAYGHIDAMNVPGSYTRHGIMVRKSSHDFNYLMWHVWDQAQYLAKKESKIHYPFKGDAYGGSQVPQRSKAEALLKLFEIMPGR</sequence>
<dbReference type="PATRIC" id="fig|879567.3.peg.2397"/>
<dbReference type="EMBL" id="FO203427">
    <property type="protein sequence ID" value="CCH49488.1"/>
    <property type="molecule type" value="Genomic_DNA"/>
</dbReference>
<dbReference type="KEGG" id="dpi:BN4_12253"/>
<dbReference type="Proteomes" id="UP000011724">
    <property type="component" value="Chromosome"/>
</dbReference>
<dbReference type="STRING" id="1322246.BN4_12253"/>
<dbReference type="RefSeq" id="WP_015415531.1">
    <property type="nucleotide sequence ID" value="NC_020409.1"/>
</dbReference>
<evidence type="ECO:0000313" key="3">
    <source>
        <dbReference type="Proteomes" id="UP000011724"/>
    </source>
</evidence>
<organism evidence="2 3">
    <name type="scientific">Pseudodesulfovibrio piezophilus (strain DSM 21447 / JCM 15486 / C1TLV30)</name>
    <name type="common">Desulfovibrio piezophilus</name>
    <dbReference type="NCBI Taxonomy" id="1322246"/>
    <lineage>
        <taxon>Bacteria</taxon>
        <taxon>Pseudomonadati</taxon>
        <taxon>Thermodesulfobacteriota</taxon>
        <taxon>Desulfovibrionia</taxon>
        <taxon>Desulfovibrionales</taxon>
        <taxon>Desulfovibrionaceae</taxon>
    </lineage>
</organism>
<dbReference type="AlphaFoldDB" id="M1WX35"/>
<feature type="domain" description="Replication-associated protein ORF2/G2P" evidence="1">
    <location>
        <begin position="42"/>
        <end position="131"/>
    </location>
</feature>
<reference evidence="2 3" key="1">
    <citation type="journal article" date="2013" name="PLoS ONE">
        <title>The first genomic and proteomic characterization of a deep-sea sulfate reducer: insights into the piezophilic lifestyle of Desulfovibrio piezophilus.</title>
        <authorList>
            <person name="Pradel N."/>
            <person name="Ji B."/>
            <person name="Gimenez G."/>
            <person name="Talla E."/>
            <person name="Lenoble P."/>
            <person name="Garel M."/>
            <person name="Tamburini C."/>
            <person name="Fourquet P."/>
            <person name="Lebrun R."/>
            <person name="Bertin P."/>
            <person name="Denis Y."/>
            <person name="Pophillat M."/>
            <person name="Barbe V."/>
            <person name="Ollivier B."/>
            <person name="Dolla A."/>
        </authorList>
    </citation>
    <scope>NUCLEOTIDE SEQUENCE [LARGE SCALE GENOMIC DNA]</scope>
    <source>
        <strain evidence="3">DSM 10523 / SB164P1</strain>
    </source>
</reference>
<dbReference type="HOGENOM" id="CLU_1298119_0_0_7"/>
<reference evidence="3" key="2">
    <citation type="journal article" date="2013" name="Stand. Genomic Sci.">
        <title>Complete genome sequence of Desulfocapsa sulfexigens, a marine deltaproteobacterium specialized in disproportionating inorganic sulfur compounds.</title>
        <authorList>
            <person name="Finster K.W."/>
            <person name="Kjeldsen K.U."/>
            <person name="Kube M."/>
            <person name="Reinhardt R."/>
            <person name="Mussmann M."/>
            <person name="Amann R."/>
            <person name="Schreiber L."/>
        </authorList>
    </citation>
    <scope>NUCLEOTIDE SEQUENCE [LARGE SCALE GENOMIC DNA]</scope>
    <source>
        <strain evidence="3">DSM 10523 / SB164P1</strain>
    </source>
</reference>
<dbReference type="BioCyc" id="DPIE1322246:BN4_RS11325-MONOMER"/>
<name>M1WX35_PSEP2</name>